<name>A0AAW0GIV1_9APHY</name>
<protein>
    <submittedName>
        <fullName evidence="2">Uncharacterized protein</fullName>
    </submittedName>
</protein>
<evidence type="ECO:0000313" key="2">
    <source>
        <dbReference type="EMBL" id="KAK7691084.1"/>
    </source>
</evidence>
<comment type="caution">
    <text evidence="2">The sequence shown here is derived from an EMBL/GenBank/DDBJ whole genome shotgun (WGS) entry which is preliminary data.</text>
</comment>
<feature type="compositionally biased region" description="Basic and acidic residues" evidence="1">
    <location>
        <begin position="300"/>
        <end position="364"/>
    </location>
</feature>
<keyword evidence="3" id="KW-1185">Reference proteome</keyword>
<dbReference type="EMBL" id="JASBNA010000006">
    <property type="protein sequence ID" value="KAK7691084.1"/>
    <property type="molecule type" value="Genomic_DNA"/>
</dbReference>
<dbReference type="Proteomes" id="UP001385951">
    <property type="component" value="Unassembled WGS sequence"/>
</dbReference>
<proteinExistence type="predicted"/>
<evidence type="ECO:0000313" key="3">
    <source>
        <dbReference type="Proteomes" id="UP001385951"/>
    </source>
</evidence>
<organism evidence="2 3">
    <name type="scientific">Cerrena zonata</name>
    <dbReference type="NCBI Taxonomy" id="2478898"/>
    <lineage>
        <taxon>Eukaryota</taxon>
        <taxon>Fungi</taxon>
        <taxon>Dikarya</taxon>
        <taxon>Basidiomycota</taxon>
        <taxon>Agaricomycotina</taxon>
        <taxon>Agaricomycetes</taxon>
        <taxon>Polyporales</taxon>
        <taxon>Cerrenaceae</taxon>
        <taxon>Cerrena</taxon>
    </lineage>
</organism>
<sequence>MIILRPLLRRIGFPPTRVMSFTFPIAHVFQYSGPEETPASYLQKLCDGAPNALSENRAYELSNCKVVLLELYKNTKGVQHEFVLAHITHSSTDESGLVQTQTRIIVLERSVDTPTTLSQSSLIVSDSADSGVPAKDTITAHQSIDTVLVGDKSSAVCCYQVTFTGDEQPTILDLVVAANTLSVLAKFYTVFKHMCYWFGNSLCRLLAHERCYSVILCNRSVRAGYYKITPILNAQGRILLREPTLSELSKAHSDIFCPPQTHPPTPDPFYVRDKFTSSDLIEGYYATFQTNRQKADARLESLEGEHESTVRERDRAVRERDRESEEKRKAVEREEKAERERDQEREEKRKAVERAEKAEKKTAELEQMMAKLMADNSKK</sequence>
<gene>
    <name evidence="2" type="ORF">QCA50_006187</name>
</gene>
<reference evidence="2 3" key="1">
    <citation type="submission" date="2022-09" db="EMBL/GenBank/DDBJ databases">
        <authorList>
            <person name="Palmer J.M."/>
        </authorList>
    </citation>
    <scope>NUCLEOTIDE SEQUENCE [LARGE SCALE GENOMIC DNA]</scope>
    <source>
        <strain evidence="2 3">DSM 7382</strain>
    </source>
</reference>
<feature type="region of interest" description="Disordered" evidence="1">
    <location>
        <begin position="300"/>
        <end position="379"/>
    </location>
</feature>
<dbReference type="AlphaFoldDB" id="A0AAW0GIV1"/>
<evidence type="ECO:0000256" key="1">
    <source>
        <dbReference type="SAM" id="MobiDB-lite"/>
    </source>
</evidence>
<accession>A0AAW0GIV1</accession>